<proteinExistence type="predicted"/>
<dbReference type="Pfam" id="PF07883">
    <property type="entry name" value="Cupin_2"/>
    <property type="match status" value="1"/>
</dbReference>
<comment type="caution">
    <text evidence="2">The sequence shown here is derived from an EMBL/GenBank/DDBJ whole genome shotgun (WGS) entry which is preliminary data.</text>
</comment>
<evidence type="ECO:0000259" key="1">
    <source>
        <dbReference type="Pfam" id="PF07883"/>
    </source>
</evidence>
<dbReference type="Gene3D" id="2.60.120.10">
    <property type="entry name" value="Jelly Rolls"/>
    <property type="match status" value="1"/>
</dbReference>
<dbReference type="EMBL" id="AMGV01000003">
    <property type="protein sequence ID" value="KEF60043.1"/>
    <property type="molecule type" value="Genomic_DNA"/>
</dbReference>
<dbReference type="VEuPathDB" id="FungiDB:A1O9_04893"/>
<dbReference type="OrthoDB" id="5840532at2759"/>
<dbReference type="InterPro" id="IPR047142">
    <property type="entry name" value="OryJ/VirC-like"/>
</dbReference>
<dbReference type="RefSeq" id="XP_013262633.1">
    <property type="nucleotide sequence ID" value="XM_013407179.1"/>
</dbReference>
<organism evidence="2 3">
    <name type="scientific">Exophiala aquamarina CBS 119918</name>
    <dbReference type="NCBI Taxonomy" id="1182545"/>
    <lineage>
        <taxon>Eukaryota</taxon>
        <taxon>Fungi</taxon>
        <taxon>Dikarya</taxon>
        <taxon>Ascomycota</taxon>
        <taxon>Pezizomycotina</taxon>
        <taxon>Eurotiomycetes</taxon>
        <taxon>Chaetothyriomycetidae</taxon>
        <taxon>Chaetothyriales</taxon>
        <taxon>Herpotrichiellaceae</taxon>
        <taxon>Exophiala</taxon>
    </lineage>
</organism>
<dbReference type="PANTHER" id="PTHR36156:SF2">
    <property type="entry name" value="CUPIN TYPE-2 DOMAIN-CONTAINING PROTEIN"/>
    <property type="match status" value="1"/>
</dbReference>
<dbReference type="PANTHER" id="PTHR36156">
    <property type="entry name" value="SLR2101 PROTEIN"/>
    <property type="match status" value="1"/>
</dbReference>
<protein>
    <recommendedName>
        <fullName evidence="1">Cupin type-2 domain-containing protein</fullName>
    </recommendedName>
</protein>
<accession>A0A072PL15</accession>
<dbReference type="CDD" id="cd02231">
    <property type="entry name" value="cupin_BLL6423-like"/>
    <property type="match status" value="1"/>
</dbReference>
<keyword evidence="3" id="KW-1185">Reference proteome</keyword>
<evidence type="ECO:0000313" key="2">
    <source>
        <dbReference type="EMBL" id="KEF60043.1"/>
    </source>
</evidence>
<dbReference type="AlphaFoldDB" id="A0A072PL15"/>
<name>A0A072PL15_9EURO</name>
<gene>
    <name evidence="2" type="ORF">A1O9_04893</name>
</gene>
<dbReference type="HOGENOM" id="CLU_096188_0_1_1"/>
<evidence type="ECO:0000313" key="3">
    <source>
        <dbReference type="Proteomes" id="UP000027920"/>
    </source>
</evidence>
<dbReference type="InterPro" id="IPR014710">
    <property type="entry name" value="RmlC-like_jellyroll"/>
</dbReference>
<dbReference type="SUPFAM" id="SSF51182">
    <property type="entry name" value="RmlC-like cupins"/>
    <property type="match status" value="1"/>
</dbReference>
<sequence length="181" mass="19522">MAEPLDSVTDLPPVRRYITQHNADGKSIHIESPAQRYFPSPGAGGFAKSYSVPLPANLTDNADTKAYLEKGGPTSWDSPSVVAPSGVNLVIVDLVPGGVTPLHQTVSIDYSVVIIGEVEHELDSGEIVKLKPGDHIVQRGTNHLWRNASKTEPARFIASTIPIEPLKVNGELLEEKWTVPS</sequence>
<dbReference type="InterPro" id="IPR011051">
    <property type="entry name" value="RmlC_Cupin_sf"/>
</dbReference>
<dbReference type="InterPro" id="IPR013096">
    <property type="entry name" value="Cupin_2"/>
</dbReference>
<dbReference type="Proteomes" id="UP000027920">
    <property type="component" value="Unassembled WGS sequence"/>
</dbReference>
<reference evidence="2 3" key="1">
    <citation type="submission" date="2013-03" db="EMBL/GenBank/DDBJ databases">
        <title>The Genome Sequence of Exophiala aquamarina CBS 119918.</title>
        <authorList>
            <consortium name="The Broad Institute Genomics Platform"/>
            <person name="Cuomo C."/>
            <person name="de Hoog S."/>
            <person name="Gorbushina A."/>
            <person name="Walker B."/>
            <person name="Young S.K."/>
            <person name="Zeng Q."/>
            <person name="Gargeya S."/>
            <person name="Fitzgerald M."/>
            <person name="Haas B."/>
            <person name="Abouelleil A."/>
            <person name="Allen A.W."/>
            <person name="Alvarado L."/>
            <person name="Arachchi H.M."/>
            <person name="Berlin A.M."/>
            <person name="Chapman S.B."/>
            <person name="Gainer-Dewar J."/>
            <person name="Goldberg J."/>
            <person name="Griggs A."/>
            <person name="Gujja S."/>
            <person name="Hansen M."/>
            <person name="Howarth C."/>
            <person name="Imamovic A."/>
            <person name="Ireland A."/>
            <person name="Larimer J."/>
            <person name="McCowan C."/>
            <person name="Murphy C."/>
            <person name="Pearson M."/>
            <person name="Poon T.W."/>
            <person name="Priest M."/>
            <person name="Roberts A."/>
            <person name="Saif S."/>
            <person name="Shea T."/>
            <person name="Sisk P."/>
            <person name="Sykes S."/>
            <person name="Wortman J."/>
            <person name="Nusbaum C."/>
            <person name="Birren B."/>
        </authorList>
    </citation>
    <scope>NUCLEOTIDE SEQUENCE [LARGE SCALE GENOMIC DNA]</scope>
    <source>
        <strain evidence="2 3">CBS 119918</strain>
    </source>
</reference>
<dbReference type="GeneID" id="25279820"/>
<dbReference type="STRING" id="1182545.A0A072PL15"/>
<feature type="domain" description="Cupin type-2" evidence="1">
    <location>
        <begin position="91"/>
        <end position="158"/>
    </location>
</feature>